<organism evidence="4 5">
    <name type="scientific">Ohtaekwangia kribbensis</name>
    <dbReference type="NCBI Taxonomy" id="688913"/>
    <lineage>
        <taxon>Bacteria</taxon>
        <taxon>Pseudomonadati</taxon>
        <taxon>Bacteroidota</taxon>
        <taxon>Cytophagia</taxon>
        <taxon>Cytophagales</taxon>
        <taxon>Fulvivirgaceae</taxon>
        <taxon>Ohtaekwangia</taxon>
    </lineage>
</organism>
<dbReference type="Proteomes" id="UP001597112">
    <property type="component" value="Unassembled WGS sequence"/>
</dbReference>
<evidence type="ECO:0000313" key="5">
    <source>
        <dbReference type="Proteomes" id="UP001597112"/>
    </source>
</evidence>
<reference evidence="5" key="1">
    <citation type="journal article" date="2019" name="Int. J. Syst. Evol. Microbiol.">
        <title>The Global Catalogue of Microorganisms (GCM) 10K type strain sequencing project: providing services to taxonomists for standard genome sequencing and annotation.</title>
        <authorList>
            <consortium name="The Broad Institute Genomics Platform"/>
            <consortium name="The Broad Institute Genome Sequencing Center for Infectious Disease"/>
            <person name="Wu L."/>
            <person name="Ma J."/>
        </authorList>
    </citation>
    <scope>NUCLEOTIDE SEQUENCE [LARGE SCALE GENOMIC DNA]</scope>
    <source>
        <strain evidence="5">CCUG 58938</strain>
    </source>
</reference>
<feature type="domain" description="Alpha-galactosidase NEW3" evidence="3">
    <location>
        <begin position="266"/>
        <end position="340"/>
    </location>
</feature>
<dbReference type="EMBL" id="JBHTKA010000001">
    <property type="protein sequence ID" value="MFD0997748.1"/>
    <property type="molecule type" value="Genomic_DNA"/>
</dbReference>
<keyword evidence="2" id="KW-0732">Signal</keyword>
<dbReference type="Pfam" id="PF10633">
    <property type="entry name" value="NPCBM_assoc"/>
    <property type="match status" value="2"/>
</dbReference>
<proteinExistence type="predicted"/>
<feature type="transmembrane region" description="Helical" evidence="1">
    <location>
        <begin position="359"/>
        <end position="379"/>
    </location>
</feature>
<dbReference type="Gene3D" id="2.60.40.10">
    <property type="entry name" value="Immunoglobulins"/>
    <property type="match status" value="2"/>
</dbReference>
<dbReference type="InterPro" id="IPR018905">
    <property type="entry name" value="A-galactase_NEW3"/>
</dbReference>
<evidence type="ECO:0000256" key="2">
    <source>
        <dbReference type="SAM" id="SignalP"/>
    </source>
</evidence>
<name>A0ABW3JW35_9BACT</name>
<dbReference type="RefSeq" id="WP_377573257.1">
    <property type="nucleotide sequence ID" value="NZ_JBHTKA010000001.1"/>
</dbReference>
<dbReference type="PANTHER" id="PTHR39198:SF1">
    <property type="entry name" value="ALPHA-GALACTOSIDASE NEW3 DOMAIN-CONTAINING PROTEIN"/>
    <property type="match status" value="1"/>
</dbReference>
<comment type="caution">
    <text evidence="4">The sequence shown here is derived from an EMBL/GenBank/DDBJ whole genome shotgun (WGS) entry which is preliminary data.</text>
</comment>
<feature type="domain" description="Alpha-galactosidase NEW3" evidence="3">
    <location>
        <begin position="177"/>
        <end position="231"/>
    </location>
</feature>
<protein>
    <submittedName>
        <fullName evidence="4">NEW3 domain-containing protein</fullName>
    </submittedName>
</protein>
<keyword evidence="1" id="KW-1133">Transmembrane helix</keyword>
<feature type="signal peptide" evidence="2">
    <location>
        <begin position="1"/>
        <end position="27"/>
    </location>
</feature>
<gene>
    <name evidence="4" type="ORF">ACFQ21_00455</name>
</gene>
<evidence type="ECO:0000256" key="1">
    <source>
        <dbReference type="SAM" id="Phobius"/>
    </source>
</evidence>
<evidence type="ECO:0000313" key="4">
    <source>
        <dbReference type="EMBL" id="MFD0997748.1"/>
    </source>
</evidence>
<keyword evidence="5" id="KW-1185">Reference proteome</keyword>
<evidence type="ECO:0000259" key="3">
    <source>
        <dbReference type="Pfam" id="PF10633"/>
    </source>
</evidence>
<keyword evidence="1" id="KW-0812">Transmembrane</keyword>
<dbReference type="InterPro" id="IPR013783">
    <property type="entry name" value="Ig-like_fold"/>
</dbReference>
<feature type="chain" id="PRO_5045457906" evidence="2">
    <location>
        <begin position="28"/>
        <end position="385"/>
    </location>
</feature>
<keyword evidence="1" id="KW-0472">Membrane</keyword>
<sequence>MKQFFMPLRTILLGILSLAGTMLSSHVAGKGTGVTLYTPYTKISVPPGQSIDYTIDIINNTSLVKNVSVSLNNLPKGWSYDLKSGGWAIGELSVLPGEKKNVNLHIDVPYKVDKGIYHFTVAAPGIALLPLTVIVSEQGTYRTEFTTKQPNMEGNANAAFTFSAELKNRTGEKQLYALRAQTPPGWNIAFKVSGRQVTSVQAEPNHTESVTIEVDPPDAIEAGTYKIPVAAVTSSTSANLDLEVVVTGSYSLEMTTPSGLLSTAITVGDTRRIALQLRNNGSSPLKNIKLSHAAPTNWDVVFEPAQVEVIEPGKTAEVYATIQADDKAIAGDYVTNLEAKTPEVSSKVSLRVSVQTSMVYGWLGVLIMGGAVGTVYSLFRKYGRR</sequence>
<dbReference type="PANTHER" id="PTHR39198">
    <property type="entry name" value="HYPOTHETICAL MEMBRANE PROTEIN, CONSERVED"/>
    <property type="match status" value="1"/>
</dbReference>
<accession>A0ABW3JW35</accession>